<dbReference type="AlphaFoldDB" id="A0A9P9Z0T1"/>
<name>A0A9P9Z0T1_9MUSC</name>
<protein>
    <submittedName>
        <fullName evidence="3">Uncharacterized protein</fullName>
    </submittedName>
</protein>
<comment type="caution">
    <text evidence="3">The sequence shown here is derived from an EMBL/GenBank/DDBJ whole genome shotgun (WGS) entry which is preliminary data.</text>
</comment>
<feature type="region of interest" description="Disordered" evidence="1">
    <location>
        <begin position="1"/>
        <end position="25"/>
    </location>
</feature>
<keyword evidence="2" id="KW-0472">Membrane</keyword>
<accession>A0A9P9Z0T1</accession>
<sequence length="78" mass="8793">VILPARRHSTQAETKSSAERPRHSRAVSLRGRSWPRAFLRFYRPSSVAFSGVLVALVFGPTIAKTLIFVNEIRDKLSE</sequence>
<dbReference type="EMBL" id="JAMKOV010000001">
    <property type="protein sequence ID" value="KAI8046470.1"/>
    <property type="molecule type" value="Genomic_DNA"/>
</dbReference>
<keyword evidence="2" id="KW-0812">Transmembrane</keyword>
<gene>
    <name evidence="3" type="ORF">M5D96_002680</name>
</gene>
<evidence type="ECO:0000313" key="3">
    <source>
        <dbReference type="EMBL" id="KAI8046470.1"/>
    </source>
</evidence>
<feature type="transmembrane region" description="Helical" evidence="2">
    <location>
        <begin position="47"/>
        <end position="69"/>
    </location>
</feature>
<reference evidence="3" key="1">
    <citation type="journal article" date="2023" name="Genome Biol. Evol.">
        <title>Long-read-based Genome Assembly of Drosophila gunungcola Reveals Fewer Chemosensory Genes in Flower-breeding Species.</title>
        <authorList>
            <person name="Negi A."/>
            <person name="Liao B.Y."/>
            <person name="Yeh S.D."/>
        </authorList>
    </citation>
    <scope>NUCLEOTIDE SEQUENCE</scope>
    <source>
        <strain evidence="3">Sukarami</strain>
    </source>
</reference>
<evidence type="ECO:0000256" key="1">
    <source>
        <dbReference type="SAM" id="MobiDB-lite"/>
    </source>
</evidence>
<feature type="non-terminal residue" evidence="3">
    <location>
        <position position="1"/>
    </location>
</feature>
<organism evidence="3 4">
    <name type="scientific">Drosophila gunungcola</name>
    <name type="common">fruit fly</name>
    <dbReference type="NCBI Taxonomy" id="103775"/>
    <lineage>
        <taxon>Eukaryota</taxon>
        <taxon>Metazoa</taxon>
        <taxon>Ecdysozoa</taxon>
        <taxon>Arthropoda</taxon>
        <taxon>Hexapoda</taxon>
        <taxon>Insecta</taxon>
        <taxon>Pterygota</taxon>
        <taxon>Neoptera</taxon>
        <taxon>Endopterygota</taxon>
        <taxon>Diptera</taxon>
        <taxon>Brachycera</taxon>
        <taxon>Muscomorpha</taxon>
        <taxon>Ephydroidea</taxon>
        <taxon>Drosophilidae</taxon>
        <taxon>Drosophila</taxon>
        <taxon>Sophophora</taxon>
    </lineage>
</organism>
<evidence type="ECO:0000313" key="4">
    <source>
        <dbReference type="Proteomes" id="UP001059596"/>
    </source>
</evidence>
<dbReference type="Proteomes" id="UP001059596">
    <property type="component" value="Chromosome 3R"/>
</dbReference>
<keyword evidence="4" id="KW-1185">Reference proteome</keyword>
<proteinExistence type="predicted"/>
<evidence type="ECO:0000256" key="2">
    <source>
        <dbReference type="SAM" id="Phobius"/>
    </source>
</evidence>
<keyword evidence="2" id="KW-1133">Transmembrane helix</keyword>